<comment type="similarity">
    <text evidence="1">Belongs to the HyuE racemase family.</text>
</comment>
<dbReference type="InterPro" id="IPR052186">
    <property type="entry name" value="Hydantoin_racemase-like"/>
</dbReference>
<accession>A0A2J6QVM8</accession>
<dbReference type="GO" id="GO:0047661">
    <property type="term" value="F:amino-acid racemase activity"/>
    <property type="evidence" value="ECO:0007669"/>
    <property type="project" value="InterPro"/>
</dbReference>
<dbReference type="InterPro" id="IPR053714">
    <property type="entry name" value="Iso_Racemase_Enz_sf"/>
</dbReference>
<dbReference type="STRING" id="1149755.A0A2J6QVM8"/>
<dbReference type="InterPro" id="IPR015942">
    <property type="entry name" value="Asp/Glu/hydantoin_racemase"/>
</dbReference>
<protein>
    <recommendedName>
        <fullName evidence="4">DCG1-like protein</fullName>
    </recommendedName>
</protein>
<evidence type="ECO:0000313" key="2">
    <source>
        <dbReference type="EMBL" id="PMD30316.1"/>
    </source>
</evidence>
<proteinExistence type="inferred from homology"/>
<organism evidence="2 3">
    <name type="scientific">Hyaloscypha variabilis (strain UAMH 11265 / GT02V1 / F)</name>
    <name type="common">Meliniomyces variabilis</name>
    <dbReference type="NCBI Taxonomy" id="1149755"/>
    <lineage>
        <taxon>Eukaryota</taxon>
        <taxon>Fungi</taxon>
        <taxon>Dikarya</taxon>
        <taxon>Ascomycota</taxon>
        <taxon>Pezizomycotina</taxon>
        <taxon>Leotiomycetes</taxon>
        <taxon>Helotiales</taxon>
        <taxon>Hyaloscyphaceae</taxon>
        <taxon>Hyaloscypha</taxon>
        <taxon>Hyaloscypha variabilis</taxon>
    </lineage>
</organism>
<dbReference type="Proteomes" id="UP000235786">
    <property type="component" value="Unassembled WGS sequence"/>
</dbReference>
<dbReference type="PANTHER" id="PTHR28047">
    <property type="entry name" value="PROTEIN DCG1"/>
    <property type="match status" value="1"/>
</dbReference>
<dbReference type="AlphaFoldDB" id="A0A2J6QVM8"/>
<dbReference type="EMBL" id="KZ613968">
    <property type="protein sequence ID" value="PMD30316.1"/>
    <property type="molecule type" value="Genomic_DNA"/>
</dbReference>
<reference evidence="2 3" key="1">
    <citation type="submission" date="2016-04" db="EMBL/GenBank/DDBJ databases">
        <title>A degradative enzymes factory behind the ericoid mycorrhizal symbiosis.</title>
        <authorList>
            <consortium name="DOE Joint Genome Institute"/>
            <person name="Martino E."/>
            <person name="Morin E."/>
            <person name="Grelet G."/>
            <person name="Kuo A."/>
            <person name="Kohler A."/>
            <person name="Daghino S."/>
            <person name="Barry K."/>
            <person name="Choi C."/>
            <person name="Cichocki N."/>
            <person name="Clum A."/>
            <person name="Copeland A."/>
            <person name="Hainaut M."/>
            <person name="Haridas S."/>
            <person name="Labutti K."/>
            <person name="Lindquist E."/>
            <person name="Lipzen A."/>
            <person name="Khouja H.-R."/>
            <person name="Murat C."/>
            <person name="Ohm R."/>
            <person name="Olson A."/>
            <person name="Spatafora J."/>
            <person name="Veneault-Fourrey C."/>
            <person name="Henrissat B."/>
            <person name="Grigoriev I."/>
            <person name="Martin F."/>
            <person name="Perotto S."/>
        </authorList>
    </citation>
    <scope>NUCLEOTIDE SEQUENCE [LARGE SCALE GENOMIC DNA]</scope>
    <source>
        <strain evidence="2 3">F</strain>
    </source>
</reference>
<keyword evidence="3" id="KW-1185">Reference proteome</keyword>
<dbReference type="Pfam" id="PF01177">
    <property type="entry name" value="Asp_Glu_race"/>
    <property type="match status" value="1"/>
</dbReference>
<dbReference type="OrthoDB" id="412018at2759"/>
<dbReference type="Gene3D" id="3.40.50.12500">
    <property type="match status" value="1"/>
</dbReference>
<evidence type="ECO:0000313" key="3">
    <source>
        <dbReference type="Proteomes" id="UP000235786"/>
    </source>
</evidence>
<evidence type="ECO:0000256" key="1">
    <source>
        <dbReference type="ARBA" id="ARBA00038414"/>
    </source>
</evidence>
<evidence type="ECO:0008006" key="4">
    <source>
        <dbReference type="Google" id="ProtNLM"/>
    </source>
</evidence>
<sequence>MNRKKILVINPNSSKSMTDSLDQMIYSLNHDEQLPFAAEIHTYTAPSGPLSINNESDARASARVVISDLETELLQYDAFLVACYSVHPLVGMLRQRLAPHQHVIGIFEASISTALALLRLDLEYSSKSPQMFGILSTGTYWEEALTLGVGAYLGEQNPDRFSSDRFKGVETTGLSATELHTAPPEEVKRKLMEATKRLVKWRNVKVICLGCAGMVGLDSIVEEALVEELGAQEAGKVYILDGVKAGLGLLEGLLRALPGKAT</sequence>
<gene>
    <name evidence="2" type="ORF">L207DRAFT_520420</name>
</gene>
<dbReference type="PANTHER" id="PTHR28047:SF5">
    <property type="entry name" value="PROTEIN DCG1"/>
    <property type="match status" value="1"/>
</dbReference>
<name>A0A2J6QVM8_HYAVF</name>